<dbReference type="Gene3D" id="2.115.10.20">
    <property type="entry name" value="Glycosyl hydrolase domain, family 43"/>
    <property type="match status" value="1"/>
</dbReference>
<comment type="caution">
    <text evidence="7">The sequence shown here is derived from an EMBL/GenBank/DDBJ whole genome shotgun (WGS) entry which is preliminary data.</text>
</comment>
<dbReference type="Gene3D" id="2.60.120.560">
    <property type="entry name" value="Exo-inulinase, domain 1"/>
    <property type="match status" value="1"/>
</dbReference>
<dbReference type="EMBL" id="JAVYJV010000019">
    <property type="protein sequence ID" value="KAK4345799.1"/>
    <property type="molecule type" value="Genomic_DNA"/>
</dbReference>
<keyword evidence="3 4" id="KW-0326">Glycosidase</keyword>
<feature type="domain" description="Glycosyl hydrolase family 32 C-terminal" evidence="6">
    <location>
        <begin position="375"/>
        <end position="519"/>
    </location>
</feature>
<keyword evidence="2 4" id="KW-0378">Hydrolase</keyword>
<dbReference type="FunFam" id="2.115.10.20:FF:000001">
    <property type="entry name" value="Beta-fructofuranosidase, insoluble isoenzyme CWINV1"/>
    <property type="match status" value="1"/>
</dbReference>
<dbReference type="InterPro" id="IPR013148">
    <property type="entry name" value="Glyco_hydro_32_N"/>
</dbReference>
<evidence type="ECO:0000259" key="6">
    <source>
        <dbReference type="Pfam" id="PF08244"/>
    </source>
</evidence>
<reference evidence="7" key="1">
    <citation type="submission" date="2023-12" db="EMBL/GenBank/DDBJ databases">
        <title>Genome assembly of Anisodus tanguticus.</title>
        <authorList>
            <person name="Wang Y.-J."/>
        </authorList>
    </citation>
    <scope>NUCLEOTIDE SEQUENCE</scope>
    <source>
        <strain evidence="7">KB-2021</strain>
        <tissue evidence="7">Leaf</tissue>
    </source>
</reference>
<sequence>MEILRVSSSIWALPILLLSFFIVVFNNGVVYASHKVFMHLQSTSTVDVKNIHRTGYHFQPPKNWINGPMYYNGVYHLFYQYNPKGAVWGNIVWAHSVSTDLINWIPLEPAIYPSKIFDKYGTWSGSATIMPGNKPIILYTGIVDANKTQVQNYAIPANMSDPYLRKWIKPDNNPLIVADMSINKIQFRDPTTAWMGRDGHWRILVGSVRNHMGKAILYRSKDFMKWTKAKHPLHTATNTGNWECPDFFPVSLKNTDGLDTSYNGKNIKHILKVSLDVTRFDHYTVGTYDTKKDRYIPDKTSVNGWKGLRLDYGNYYASKSFFDSGKKRRIMMGWANESDTVDDDVRKGWAGVHHIPRKIWLDPSGKSLVQWPVEELETLREKKVQLSNHKLNMGEKVEIKGIIAAQADVEVIFSFASLDKTEPFDHSWADLYAQDVCAIKGSMVQGGLGPFGLLTLASENLEEYTPVFFRIFKFQDKYKVLMCSDASRSTLKNETTMYKPSFAGYVDVDLADKKLSLRSLGEQRAKSSEGNAATTEEVVVVAAMQREEDVGRKVLLKRLRLRAEAEVLIFVNFIEDGYAGTQRVARRVMGTRRINSSISPGSLNFRKSIHGKPEVDWEQCDHHEPPPLHFNISHTSSMVACGVTINSPVNILVPKIHAVLGLINEEGSYQGFLHSLDCLQEAYVKALGRGFSGSPFKTFTIRFGNAIGVSARLSRNSSAEFVLLELAGSHYAAICTEKDVADEGNRKCPMKLKVWKTILFVEDECVSGTEAVRILCGLK</sequence>
<dbReference type="GO" id="GO:0008897">
    <property type="term" value="F:holo-[acyl-carrier-protein] synthase activity"/>
    <property type="evidence" value="ECO:0007669"/>
    <property type="project" value="InterPro"/>
</dbReference>
<dbReference type="InterPro" id="IPR001362">
    <property type="entry name" value="Glyco_hydro_32"/>
</dbReference>
<comment type="similarity">
    <text evidence="1 4">Belongs to the glycosyl hydrolase 32 family.</text>
</comment>
<evidence type="ECO:0000259" key="5">
    <source>
        <dbReference type="Pfam" id="PF00251"/>
    </source>
</evidence>
<evidence type="ECO:0000256" key="1">
    <source>
        <dbReference type="ARBA" id="ARBA00009902"/>
    </source>
</evidence>
<organism evidence="7 8">
    <name type="scientific">Anisodus tanguticus</name>
    <dbReference type="NCBI Taxonomy" id="243964"/>
    <lineage>
        <taxon>Eukaryota</taxon>
        <taxon>Viridiplantae</taxon>
        <taxon>Streptophyta</taxon>
        <taxon>Embryophyta</taxon>
        <taxon>Tracheophyta</taxon>
        <taxon>Spermatophyta</taxon>
        <taxon>Magnoliopsida</taxon>
        <taxon>eudicotyledons</taxon>
        <taxon>Gunneridae</taxon>
        <taxon>Pentapetalae</taxon>
        <taxon>asterids</taxon>
        <taxon>lamiids</taxon>
        <taxon>Solanales</taxon>
        <taxon>Solanaceae</taxon>
        <taxon>Solanoideae</taxon>
        <taxon>Hyoscyameae</taxon>
        <taxon>Anisodus</taxon>
    </lineage>
</organism>
<dbReference type="InterPro" id="IPR037143">
    <property type="entry name" value="4-PPantetheinyl_Trfase_dom_sf"/>
</dbReference>
<dbReference type="SUPFAM" id="SSF49899">
    <property type="entry name" value="Concanavalin A-like lectins/glucanases"/>
    <property type="match status" value="1"/>
</dbReference>
<dbReference type="Gene3D" id="3.90.470.20">
    <property type="entry name" value="4'-phosphopantetheinyl transferase domain"/>
    <property type="match status" value="2"/>
</dbReference>
<dbReference type="SMART" id="SM00640">
    <property type="entry name" value="Glyco_32"/>
    <property type="match status" value="1"/>
</dbReference>
<dbReference type="Pfam" id="PF00251">
    <property type="entry name" value="Glyco_hydro_32N"/>
    <property type="match status" value="1"/>
</dbReference>
<dbReference type="PANTHER" id="PTHR31953">
    <property type="entry name" value="BETA-FRUCTOFURANOSIDASE, INSOLUBLE ISOENZYME CWINV1-RELATED"/>
    <property type="match status" value="1"/>
</dbReference>
<dbReference type="GO" id="GO:0004553">
    <property type="term" value="F:hydrolase activity, hydrolyzing O-glycosyl compounds"/>
    <property type="evidence" value="ECO:0007669"/>
    <property type="project" value="InterPro"/>
</dbReference>
<dbReference type="InterPro" id="IPR013189">
    <property type="entry name" value="Glyco_hydro_32_C"/>
</dbReference>
<evidence type="ECO:0000256" key="3">
    <source>
        <dbReference type="ARBA" id="ARBA00023295"/>
    </source>
</evidence>
<gene>
    <name evidence="7" type="ORF">RND71_035975</name>
</gene>
<dbReference type="InterPro" id="IPR013320">
    <property type="entry name" value="ConA-like_dom_sf"/>
</dbReference>
<protein>
    <recommendedName>
        <fullName evidence="9">Beta-fructofuranosidase</fullName>
    </recommendedName>
</protein>
<dbReference type="InterPro" id="IPR050551">
    <property type="entry name" value="Fructan_Metab_Enzymes"/>
</dbReference>
<keyword evidence="8" id="KW-1185">Reference proteome</keyword>
<dbReference type="GO" id="GO:0000287">
    <property type="term" value="F:magnesium ion binding"/>
    <property type="evidence" value="ECO:0007669"/>
    <property type="project" value="InterPro"/>
</dbReference>
<feature type="domain" description="Glycosyl hydrolase family 32 N-terminal" evidence="5">
    <location>
        <begin position="57"/>
        <end position="372"/>
    </location>
</feature>
<evidence type="ECO:0000313" key="7">
    <source>
        <dbReference type="EMBL" id="KAK4345799.1"/>
    </source>
</evidence>
<evidence type="ECO:0008006" key="9">
    <source>
        <dbReference type="Google" id="ProtNLM"/>
    </source>
</evidence>
<dbReference type="CDD" id="cd18624">
    <property type="entry name" value="GH32_Fruct1-like"/>
    <property type="match status" value="1"/>
</dbReference>
<evidence type="ECO:0000313" key="8">
    <source>
        <dbReference type="Proteomes" id="UP001291623"/>
    </source>
</evidence>
<name>A0AAE1R6V7_9SOLA</name>
<evidence type="ECO:0000256" key="2">
    <source>
        <dbReference type="ARBA" id="ARBA00022801"/>
    </source>
</evidence>
<dbReference type="Proteomes" id="UP001291623">
    <property type="component" value="Unassembled WGS sequence"/>
</dbReference>
<dbReference type="GO" id="GO:0005975">
    <property type="term" value="P:carbohydrate metabolic process"/>
    <property type="evidence" value="ECO:0007669"/>
    <property type="project" value="InterPro"/>
</dbReference>
<dbReference type="SUPFAM" id="SSF75005">
    <property type="entry name" value="Arabinanase/levansucrase/invertase"/>
    <property type="match status" value="1"/>
</dbReference>
<evidence type="ECO:0000256" key="4">
    <source>
        <dbReference type="RuleBase" id="RU362110"/>
    </source>
</evidence>
<dbReference type="AlphaFoldDB" id="A0AAE1R6V7"/>
<dbReference type="InterPro" id="IPR023296">
    <property type="entry name" value="Glyco_hydro_beta-prop_sf"/>
</dbReference>
<accession>A0AAE1R6V7</accession>
<dbReference type="SUPFAM" id="SSF56214">
    <property type="entry name" value="4'-phosphopantetheinyl transferase"/>
    <property type="match status" value="2"/>
</dbReference>
<proteinExistence type="inferred from homology"/>
<dbReference type="Pfam" id="PF08244">
    <property type="entry name" value="Glyco_hydro_32C"/>
    <property type="match status" value="1"/>
</dbReference>